<reference evidence="1 2" key="1">
    <citation type="submission" date="2016-08" db="EMBL/GenBank/DDBJ databases">
        <title>Analysis of Carbohydrate Active Enzymes in Thermogemmatispora T81 Reveals Carbohydrate Degradation Ability.</title>
        <authorList>
            <person name="Tomazini A."/>
            <person name="Lal S."/>
            <person name="Stott M."/>
            <person name="Henrissat B."/>
            <person name="Polikarpov I."/>
            <person name="Sparling R."/>
            <person name="Levin D.B."/>
        </authorList>
    </citation>
    <scope>NUCLEOTIDE SEQUENCE [LARGE SCALE GENOMIC DNA]</scope>
    <source>
        <strain evidence="1 2">T81</strain>
    </source>
</reference>
<proteinExistence type="predicted"/>
<dbReference type="AlphaFoldDB" id="A0A328VII4"/>
<organism evidence="1 2">
    <name type="scientific">Thermogemmatispora tikiterensis</name>
    <dbReference type="NCBI Taxonomy" id="1825093"/>
    <lineage>
        <taxon>Bacteria</taxon>
        <taxon>Bacillati</taxon>
        <taxon>Chloroflexota</taxon>
        <taxon>Ktedonobacteria</taxon>
        <taxon>Thermogemmatisporales</taxon>
        <taxon>Thermogemmatisporaceae</taxon>
        <taxon>Thermogemmatispora</taxon>
    </lineage>
</organism>
<comment type="caution">
    <text evidence="1">The sequence shown here is derived from an EMBL/GenBank/DDBJ whole genome shotgun (WGS) entry which is preliminary data.</text>
</comment>
<evidence type="ECO:0000313" key="2">
    <source>
        <dbReference type="Proteomes" id="UP000248706"/>
    </source>
</evidence>
<dbReference type="EMBL" id="MCIF01000002">
    <property type="protein sequence ID" value="RAQ95912.1"/>
    <property type="molecule type" value="Genomic_DNA"/>
</dbReference>
<evidence type="ECO:0000313" key="1">
    <source>
        <dbReference type="EMBL" id="RAQ95912.1"/>
    </source>
</evidence>
<sequence>MCAAEVRRQAEQTGVASPGQRAAVPLPLIFATPTAEGGVLLDLCRGRYLGLTPRGWSLWEALQVGKRGQELVSVLQQQGIGEEEAKEAVCRFEQEMVRLALHDPELPRPRRGISSFLLWVLRCCPSCWEPLDAWLTLGGIRWLLRRADGLLLVIAVGQTLQGTASDQMGRAARPLVRDLCRWVRRVSLVQRRHPRAWSKVLRSGGSFASGG</sequence>
<accession>A0A328VII4</accession>
<keyword evidence="2" id="KW-1185">Reference proteome</keyword>
<gene>
    <name evidence="1" type="ORF">A4R35_10225</name>
</gene>
<dbReference type="RefSeq" id="WP_189362316.1">
    <property type="nucleotide sequence ID" value="NZ_MCIF01000002.1"/>
</dbReference>
<name>A0A328VII4_9CHLR</name>
<protein>
    <submittedName>
        <fullName evidence="1">Uncharacterized protein</fullName>
    </submittedName>
</protein>
<dbReference type="Proteomes" id="UP000248706">
    <property type="component" value="Unassembled WGS sequence"/>
</dbReference>